<reference evidence="2" key="1">
    <citation type="journal article" date="2022" name="Mol. Ecol. Resour.">
        <title>The genomes of chicory, endive, great burdock and yacon provide insights into Asteraceae palaeo-polyploidization history and plant inulin production.</title>
        <authorList>
            <person name="Fan W."/>
            <person name="Wang S."/>
            <person name="Wang H."/>
            <person name="Wang A."/>
            <person name="Jiang F."/>
            <person name="Liu H."/>
            <person name="Zhao H."/>
            <person name="Xu D."/>
            <person name="Zhang Y."/>
        </authorList>
    </citation>
    <scope>NUCLEOTIDE SEQUENCE [LARGE SCALE GENOMIC DNA]</scope>
    <source>
        <strain evidence="2">cv. Niubang</strain>
    </source>
</reference>
<accession>A0ACB9C5E3</accession>
<evidence type="ECO:0000313" key="1">
    <source>
        <dbReference type="EMBL" id="KAI3729445.1"/>
    </source>
</evidence>
<name>A0ACB9C5E3_ARCLA</name>
<gene>
    <name evidence="1" type="ORF">L6452_18103</name>
</gene>
<organism evidence="1 2">
    <name type="scientific">Arctium lappa</name>
    <name type="common">Greater burdock</name>
    <name type="synonym">Lappa major</name>
    <dbReference type="NCBI Taxonomy" id="4217"/>
    <lineage>
        <taxon>Eukaryota</taxon>
        <taxon>Viridiplantae</taxon>
        <taxon>Streptophyta</taxon>
        <taxon>Embryophyta</taxon>
        <taxon>Tracheophyta</taxon>
        <taxon>Spermatophyta</taxon>
        <taxon>Magnoliopsida</taxon>
        <taxon>eudicotyledons</taxon>
        <taxon>Gunneridae</taxon>
        <taxon>Pentapetalae</taxon>
        <taxon>asterids</taxon>
        <taxon>campanulids</taxon>
        <taxon>Asterales</taxon>
        <taxon>Asteraceae</taxon>
        <taxon>Carduoideae</taxon>
        <taxon>Cardueae</taxon>
        <taxon>Arctiinae</taxon>
        <taxon>Arctium</taxon>
    </lineage>
</organism>
<evidence type="ECO:0000313" key="2">
    <source>
        <dbReference type="Proteomes" id="UP001055879"/>
    </source>
</evidence>
<dbReference type="EMBL" id="CM042051">
    <property type="protein sequence ID" value="KAI3729445.1"/>
    <property type="molecule type" value="Genomic_DNA"/>
</dbReference>
<dbReference type="Proteomes" id="UP001055879">
    <property type="component" value="Linkage Group LG05"/>
</dbReference>
<reference evidence="1 2" key="2">
    <citation type="journal article" date="2022" name="Mol. Ecol. Resour.">
        <title>The genomes of chicory, endive, great burdock and yacon provide insights into Asteraceae paleo-polyploidization history and plant inulin production.</title>
        <authorList>
            <person name="Fan W."/>
            <person name="Wang S."/>
            <person name="Wang H."/>
            <person name="Wang A."/>
            <person name="Jiang F."/>
            <person name="Liu H."/>
            <person name="Zhao H."/>
            <person name="Xu D."/>
            <person name="Zhang Y."/>
        </authorList>
    </citation>
    <scope>NUCLEOTIDE SEQUENCE [LARGE SCALE GENOMIC DNA]</scope>
    <source>
        <strain evidence="2">cv. Niubang</strain>
    </source>
</reference>
<keyword evidence="2" id="KW-1185">Reference proteome</keyword>
<sequence>MILVFFFAFVIHSCLPLLCSATTYDSIYMPNCPKIFDCPAFGPFSYPFYNATGSDTHCGLIKVNCTLNHENIQFGDEGSSYEIAGKHRPGPNVMIRDTTFQKLIRDQSCEALENNFISPTPLLFSISIEPSMILYKCKKGPKYHAENIDTYFNPSDYNSYNSCKDHKFYYNHLIGNTTVPNDLPHTCEVIRLPVKQRWAEGNESWDGTNIFSLLTHQFSISFTLSHSCQECCKEESECQAQNGQFVCLKAKKVLVAGSALLILMLSCAIFIIWRCRNKSSPFSYVSSKDKAPDVEDGSHFFGVSVFSYDELKDATQNFDPSRQLGDGGFGAVYYGKLQDGREVAVKRLYRHNYKRVQQFINEVEILAKLRHPNLVLLYGCTSKQSHDLLLVYEYIPNGTVADHLHGPQANPSLLTWPIRMNIAIETASALAYLHATEIIHRDVKTANILLDHNFCVKVADFGLSRLLPNDVSHVSTTPQGTPGYVDPQYHQRYQLTDKSDVYSFGVVLVELISSMVAIDLSRSSDEISLANLAINRIQRCVVDQLFWDPIQTLKS</sequence>
<protein>
    <submittedName>
        <fullName evidence="1">Uncharacterized protein</fullName>
    </submittedName>
</protein>
<comment type="caution">
    <text evidence="1">The sequence shown here is derived from an EMBL/GenBank/DDBJ whole genome shotgun (WGS) entry which is preliminary data.</text>
</comment>
<proteinExistence type="predicted"/>